<dbReference type="PANTHER" id="PTHR30204">
    <property type="entry name" value="REDOX-CYCLING DRUG-SENSING TRANSCRIPTIONAL ACTIVATOR SOXR"/>
    <property type="match status" value="1"/>
</dbReference>
<dbReference type="SMART" id="SM00422">
    <property type="entry name" value="HTH_MERR"/>
    <property type="match status" value="1"/>
</dbReference>
<accession>J9GRC9</accession>
<dbReference type="SUPFAM" id="SSF46955">
    <property type="entry name" value="Putative DNA-binding domain"/>
    <property type="match status" value="1"/>
</dbReference>
<dbReference type="GO" id="GO:0003700">
    <property type="term" value="F:DNA-binding transcription factor activity"/>
    <property type="evidence" value="ECO:0007669"/>
    <property type="project" value="InterPro"/>
</dbReference>
<evidence type="ECO:0000313" key="3">
    <source>
        <dbReference type="EMBL" id="EJX05063.1"/>
    </source>
</evidence>
<evidence type="ECO:0000256" key="1">
    <source>
        <dbReference type="ARBA" id="ARBA00023125"/>
    </source>
</evidence>
<dbReference type="PANTHER" id="PTHR30204:SF15">
    <property type="entry name" value="BLL5018 PROTEIN"/>
    <property type="match status" value="1"/>
</dbReference>
<dbReference type="InterPro" id="IPR000551">
    <property type="entry name" value="MerR-type_HTH_dom"/>
</dbReference>
<dbReference type="Pfam" id="PF13411">
    <property type="entry name" value="MerR_1"/>
    <property type="match status" value="1"/>
</dbReference>
<gene>
    <name evidence="3" type="ORF">EVA_06825</name>
</gene>
<organism evidence="3">
    <name type="scientific">gut metagenome</name>
    <dbReference type="NCBI Taxonomy" id="749906"/>
    <lineage>
        <taxon>unclassified sequences</taxon>
        <taxon>metagenomes</taxon>
        <taxon>organismal metagenomes</taxon>
    </lineage>
</organism>
<evidence type="ECO:0000259" key="2">
    <source>
        <dbReference type="PROSITE" id="PS50937"/>
    </source>
</evidence>
<keyword evidence="1" id="KW-0238">DNA-binding</keyword>
<feature type="domain" description="HTH merR-type" evidence="2">
    <location>
        <begin position="12"/>
        <end position="82"/>
    </location>
</feature>
<name>J9GRC9_9ZZZZ</name>
<dbReference type="Gene3D" id="1.10.1660.10">
    <property type="match status" value="1"/>
</dbReference>
<dbReference type="PROSITE" id="PS50937">
    <property type="entry name" value="HTH_MERR_2"/>
    <property type="match status" value="1"/>
</dbReference>
<reference evidence="3" key="1">
    <citation type="journal article" date="2012" name="PLoS ONE">
        <title>Gene sets for utilization of primary and secondary nutrition supplies in the distal gut of endangered iberian lynx.</title>
        <authorList>
            <person name="Alcaide M."/>
            <person name="Messina E."/>
            <person name="Richter M."/>
            <person name="Bargiela R."/>
            <person name="Peplies J."/>
            <person name="Huws S.A."/>
            <person name="Newbold C.J."/>
            <person name="Golyshin P.N."/>
            <person name="Simon M.A."/>
            <person name="Lopez G."/>
            <person name="Yakimov M.M."/>
            <person name="Ferrer M."/>
        </authorList>
    </citation>
    <scope>NUCLEOTIDE SEQUENCE</scope>
</reference>
<proteinExistence type="predicted"/>
<sequence>MPLNSNKDLKLFYSISEVAEMFDVNETLLRFWEKEFPQISPKKSGRNIRQYTKEDIEQIRLIYNLVKVRGLKISAARDLLKKNKEGTVQRVEVIERLRAIKAELENIKKELGNLE</sequence>
<dbReference type="AlphaFoldDB" id="J9GRC9"/>
<dbReference type="InterPro" id="IPR047057">
    <property type="entry name" value="MerR_fam"/>
</dbReference>
<dbReference type="EMBL" id="AMCI01001592">
    <property type="protein sequence ID" value="EJX05063.1"/>
    <property type="molecule type" value="Genomic_DNA"/>
</dbReference>
<dbReference type="GO" id="GO:0003677">
    <property type="term" value="F:DNA binding"/>
    <property type="evidence" value="ECO:0007669"/>
    <property type="project" value="UniProtKB-KW"/>
</dbReference>
<dbReference type="CDD" id="cd04765">
    <property type="entry name" value="HTH_MlrA-like_sg2"/>
    <property type="match status" value="1"/>
</dbReference>
<comment type="caution">
    <text evidence="3">The sequence shown here is derived from an EMBL/GenBank/DDBJ whole genome shotgun (WGS) entry which is preliminary data.</text>
</comment>
<protein>
    <submittedName>
        <fullName evidence="3">Transcriptional regulator, MerR family</fullName>
    </submittedName>
</protein>
<dbReference type="InterPro" id="IPR009061">
    <property type="entry name" value="DNA-bd_dom_put_sf"/>
</dbReference>